<evidence type="ECO:0000313" key="2">
    <source>
        <dbReference type="EMBL" id="MFC7097447.1"/>
    </source>
</evidence>
<dbReference type="GeneID" id="79268644"/>
<sequence>MSRPSQQTTVEAVVTAVAEQKGVEPTALERPLYEVVDSECLGNFFGDTTGEISFEYLDTMVTVDSEGEVSVRPLATPTP</sequence>
<comment type="caution">
    <text evidence="2">The sequence shown here is derived from an EMBL/GenBank/DDBJ whole genome shotgun (WGS) entry which is preliminary data.</text>
</comment>
<name>A0ABD5WYX8_9EURY</name>
<reference evidence="2 3" key="1">
    <citation type="journal article" date="2019" name="Int. J. Syst. Evol. Microbiol.">
        <title>The Global Catalogue of Microorganisms (GCM) 10K type strain sequencing project: providing services to taxonomists for standard genome sequencing and annotation.</title>
        <authorList>
            <consortium name="The Broad Institute Genomics Platform"/>
            <consortium name="The Broad Institute Genome Sequencing Center for Infectious Disease"/>
            <person name="Wu L."/>
            <person name="Ma J."/>
        </authorList>
    </citation>
    <scope>NUCLEOTIDE SEQUENCE [LARGE SCALE GENOMIC DNA]</scope>
    <source>
        <strain evidence="2 3">DT55</strain>
    </source>
</reference>
<proteinExistence type="predicted"/>
<dbReference type="InterPro" id="IPR040624">
    <property type="entry name" value="HalOD1"/>
</dbReference>
<protein>
    <submittedName>
        <fullName evidence="2">HalOD1 output domain-containing protein</fullName>
    </submittedName>
</protein>
<evidence type="ECO:0000259" key="1">
    <source>
        <dbReference type="Pfam" id="PF18545"/>
    </source>
</evidence>
<dbReference type="Proteomes" id="UP001596388">
    <property type="component" value="Unassembled WGS sequence"/>
</dbReference>
<evidence type="ECO:0000313" key="3">
    <source>
        <dbReference type="Proteomes" id="UP001596388"/>
    </source>
</evidence>
<dbReference type="EMBL" id="JBHTAG010000003">
    <property type="protein sequence ID" value="MFC7097447.1"/>
    <property type="molecule type" value="Genomic_DNA"/>
</dbReference>
<dbReference type="RefSeq" id="WP_276238075.1">
    <property type="nucleotide sequence ID" value="NZ_CP119989.1"/>
</dbReference>
<dbReference type="Pfam" id="PF18545">
    <property type="entry name" value="HalOD1"/>
    <property type="match status" value="1"/>
</dbReference>
<gene>
    <name evidence="2" type="ORF">ACFQKD_09025</name>
</gene>
<dbReference type="AlphaFoldDB" id="A0ABD5WYX8"/>
<keyword evidence="3" id="KW-1185">Reference proteome</keyword>
<feature type="domain" description="Halobacterial output" evidence="1">
    <location>
        <begin position="6"/>
        <end position="73"/>
    </location>
</feature>
<accession>A0ABD5WYX8</accession>
<organism evidence="2 3">
    <name type="scientific">Halobaculum marinum</name>
    <dbReference type="NCBI Taxonomy" id="3031996"/>
    <lineage>
        <taxon>Archaea</taxon>
        <taxon>Methanobacteriati</taxon>
        <taxon>Methanobacteriota</taxon>
        <taxon>Stenosarchaea group</taxon>
        <taxon>Halobacteria</taxon>
        <taxon>Halobacteriales</taxon>
        <taxon>Haloferacaceae</taxon>
        <taxon>Halobaculum</taxon>
    </lineage>
</organism>